<dbReference type="InterPro" id="IPR002575">
    <property type="entry name" value="Aminoglycoside_PTrfase"/>
</dbReference>
<dbReference type="InterPro" id="IPR011009">
    <property type="entry name" value="Kinase-like_dom_sf"/>
</dbReference>
<reference evidence="2 3" key="1">
    <citation type="submission" date="2019-05" db="EMBL/GenBank/DDBJ databases">
        <title>Mycolicibacterium sphagni ENV482 genome assembly.</title>
        <authorList>
            <person name="Chen W."/>
            <person name="Faulkner N.W."/>
            <person name="Hyman M.R."/>
        </authorList>
    </citation>
    <scope>NUCLEOTIDE SEQUENCE [LARGE SCALE GENOMIC DNA]</scope>
    <source>
        <strain evidence="2 3">ENV482</strain>
    </source>
</reference>
<accession>A0ABX2JW06</accession>
<evidence type="ECO:0000313" key="2">
    <source>
        <dbReference type="EMBL" id="NTY61914.1"/>
    </source>
</evidence>
<dbReference type="Gene3D" id="3.30.200.20">
    <property type="entry name" value="Phosphorylase Kinase, domain 1"/>
    <property type="match status" value="1"/>
</dbReference>
<sequence>MGRWPRHHDTAHEQFVVASLVVGEPELIPPLAVHRFDQESLARYLSPRLPGFDEPFDVSQFQGGQSNPTFHLRTTAGDYVLRKKPPGKLLPRAHDVEREHRIISALAASEVPVPEARLLCTDDSVIGTPFFVMDYVPGRMYPDRVMREGTPDERRAIYDELARVLGLLHRVDWRECGLDGFGKPSGYIQRQLALWTKQWDAVRAEDNQDMDRLAEWLARHIPAEEEDACIAHGDYRLGNVLIHPTEPRIVAVLDWELSTIGHPLADLGYTCITYYFEAGSSGLSGLLGEDFSHTGIPDQETFVATYARSAGCEPPQGLTPFVVFSMFRLAAITAGVWRRGLDGNAADARAASSEFRDRYRSLASTAWSLAHSGA</sequence>
<feature type="domain" description="Aminoglycoside phosphotransferase" evidence="1">
    <location>
        <begin position="58"/>
        <end position="281"/>
    </location>
</feature>
<keyword evidence="3" id="KW-1185">Reference proteome</keyword>
<dbReference type="Pfam" id="PF01636">
    <property type="entry name" value="APH"/>
    <property type="match status" value="1"/>
</dbReference>
<proteinExistence type="predicted"/>
<gene>
    <name evidence="2" type="ORF">FEG63_20435</name>
</gene>
<evidence type="ECO:0000313" key="3">
    <source>
        <dbReference type="Proteomes" id="UP000708347"/>
    </source>
</evidence>
<dbReference type="InterPro" id="IPR041726">
    <property type="entry name" value="ACAD10_11_N"/>
</dbReference>
<dbReference type="InterPro" id="IPR052898">
    <property type="entry name" value="ACAD10-like"/>
</dbReference>
<evidence type="ECO:0000259" key="1">
    <source>
        <dbReference type="Pfam" id="PF01636"/>
    </source>
</evidence>
<name>A0ABX2JW06_9MYCO</name>
<dbReference type="Gene3D" id="3.90.1200.10">
    <property type="match status" value="1"/>
</dbReference>
<dbReference type="Proteomes" id="UP000708347">
    <property type="component" value="Unassembled WGS sequence"/>
</dbReference>
<dbReference type="CDD" id="cd05154">
    <property type="entry name" value="ACAD10_11_N-like"/>
    <property type="match status" value="1"/>
</dbReference>
<protein>
    <submittedName>
        <fullName evidence="2">Phosphotransferase family protein</fullName>
    </submittedName>
</protein>
<dbReference type="EMBL" id="VBSB01000012">
    <property type="protein sequence ID" value="NTY61914.1"/>
    <property type="molecule type" value="Genomic_DNA"/>
</dbReference>
<dbReference type="PANTHER" id="PTHR47829">
    <property type="entry name" value="HYDROLASE, PUTATIVE (AFU_ORTHOLOGUE AFUA_1G12880)-RELATED"/>
    <property type="match status" value="1"/>
</dbReference>
<organism evidence="2 3">
    <name type="scientific">Mycolicibacterium sphagni</name>
    <dbReference type="NCBI Taxonomy" id="1786"/>
    <lineage>
        <taxon>Bacteria</taxon>
        <taxon>Bacillati</taxon>
        <taxon>Actinomycetota</taxon>
        <taxon>Actinomycetes</taxon>
        <taxon>Mycobacteriales</taxon>
        <taxon>Mycobacteriaceae</taxon>
        <taxon>Mycolicibacterium</taxon>
    </lineage>
</organism>
<comment type="caution">
    <text evidence="2">The sequence shown here is derived from an EMBL/GenBank/DDBJ whole genome shotgun (WGS) entry which is preliminary data.</text>
</comment>
<dbReference type="PANTHER" id="PTHR47829:SF1">
    <property type="entry name" value="HAD FAMILY PHOSPHATASE"/>
    <property type="match status" value="1"/>
</dbReference>
<dbReference type="SUPFAM" id="SSF56112">
    <property type="entry name" value="Protein kinase-like (PK-like)"/>
    <property type="match status" value="1"/>
</dbReference>